<keyword evidence="5" id="KW-0418">Kinase</keyword>
<sequence length="277" mass="30668">LGDFAPVRILGVGAHARVVLVRAPGGQSYAMKLASDDPTGARRAIVERRVLQRLRHPFVARLHSSVATPSSIALVLEFYPGGELYDHLRREGFFSLARSCLYTAEVLLAVQALHAADVAYRDLKPENILLDAQGHAVVSDFGLAREGISRLPDGARSLCGSPAYMAPEVLSGAGHGTAVDYWALGTLLFEMLTGVPPFYHRDPHRMSRAILYDEPAYPRHLKWPARALLRTLLQRDPARRAGSPEAGGPAKVRRARFFRRLDFERVLRRGYTPVFEP</sequence>
<keyword evidence="2" id="KW-0597">Phosphoprotein</keyword>
<dbReference type="PROSITE" id="PS50011">
    <property type="entry name" value="PROTEIN_KINASE_DOM"/>
    <property type="match status" value="1"/>
</dbReference>
<dbReference type="InterPro" id="IPR008271">
    <property type="entry name" value="Ser/Thr_kinase_AS"/>
</dbReference>
<evidence type="ECO:0000256" key="8">
    <source>
        <dbReference type="RuleBase" id="RU000304"/>
    </source>
</evidence>
<dbReference type="GO" id="GO:0004674">
    <property type="term" value="F:protein serine/threonine kinase activity"/>
    <property type="evidence" value="ECO:0007669"/>
    <property type="project" value="UniProtKB-KW"/>
</dbReference>
<evidence type="ECO:0000256" key="4">
    <source>
        <dbReference type="ARBA" id="ARBA00022741"/>
    </source>
</evidence>
<dbReference type="PROSITE" id="PS00108">
    <property type="entry name" value="PROTEIN_KINASE_ST"/>
    <property type="match status" value="1"/>
</dbReference>
<keyword evidence="11" id="KW-1185">Reference proteome</keyword>
<evidence type="ECO:0000256" key="6">
    <source>
        <dbReference type="ARBA" id="ARBA00022840"/>
    </source>
</evidence>
<dbReference type="CDD" id="cd05123">
    <property type="entry name" value="STKc_AGC"/>
    <property type="match status" value="1"/>
</dbReference>
<dbReference type="InterPro" id="IPR000719">
    <property type="entry name" value="Prot_kinase_dom"/>
</dbReference>
<keyword evidence="6 7" id="KW-0067">ATP-binding</keyword>
<comment type="similarity">
    <text evidence="8">Belongs to the protein kinase superfamily.</text>
</comment>
<organism evidence="10 11">
    <name type="scientific">Emiliania huxleyi (strain CCMP1516)</name>
    <dbReference type="NCBI Taxonomy" id="280463"/>
    <lineage>
        <taxon>Eukaryota</taxon>
        <taxon>Haptista</taxon>
        <taxon>Haptophyta</taxon>
        <taxon>Prymnesiophyceae</taxon>
        <taxon>Isochrysidales</taxon>
        <taxon>Noelaerhabdaceae</taxon>
        <taxon>Emiliania</taxon>
    </lineage>
</organism>
<dbReference type="SMART" id="SM00220">
    <property type="entry name" value="S_TKc"/>
    <property type="match status" value="1"/>
</dbReference>
<proteinExistence type="inferred from homology"/>
<dbReference type="RefSeq" id="XP_005771212.1">
    <property type="nucleotide sequence ID" value="XM_005771155.1"/>
</dbReference>
<reference evidence="10" key="2">
    <citation type="submission" date="2024-10" db="UniProtKB">
        <authorList>
            <consortium name="EnsemblProtists"/>
        </authorList>
    </citation>
    <scope>IDENTIFICATION</scope>
</reference>
<dbReference type="Pfam" id="PF00069">
    <property type="entry name" value="Pkinase"/>
    <property type="match status" value="1"/>
</dbReference>
<protein>
    <recommendedName>
        <fullName evidence="9">Protein kinase domain-containing protein</fullName>
    </recommendedName>
</protein>
<dbReference type="KEGG" id="ehx:EMIHUDRAFT_43598"/>
<evidence type="ECO:0000256" key="2">
    <source>
        <dbReference type="ARBA" id="ARBA00022553"/>
    </source>
</evidence>
<dbReference type="STRING" id="2903.R1C7Y8"/>
<feature type="domain" description="Protein kinase" evidence="9">
    <location>
        <begin position="4"/>
        <end position="258"/>
    </location>
</feature>
<dbReference type="PROSITE" id="PS00107">
    <property type="entry name" value="PROTEIN_KINASE_ATP"/>
    <property type="match status" value="1"/>
</dbReference>
<dbReference type="InterPro" id="IPR045270">
    <property type="entry name" value="STKc_AGC"/>
</dbReference>
<keyword evidence="4 7" id="KW-0547">Nucleotide-binding</keyword>
<evidence type="ECO:0000256" key="3">
    <source>
        <dbReference type="ARBA" id="ARBA00022679"/>
    </source>
</evidence>
<keyword evidence="1 8" id="KW-0723">Serine/threonine-protein kinase</keyword>
<dbReference type="eggNOG" id="KOG0598">
    <property type="taxonomic scope" value="Eukaryota"/>
</dbReference>
<dbReference type="GeneID" id="17264330"/>
<dbReference type="PANTHER" id="PTHR24351">
    <property type="entry name" value="RIBOSOMAL PROTEIN S6 KINASE"/>
    <property type="match status" value="1"/>
</dbReference>
<dbReference type="Gene3D" id="1.10.510.10">
    <property type="entry name" value="Transferase(Phosphotransferase) domain 1"/>
    <property type="match status" value="1"/>
</dbReference>
<keyword evidence="3" id="KW-0808">Transferase</keyword>
<dbReference type="OMA" id="RTMMFRN"/>
<reference evidence="11" key="1">
    <citation type="journal article" date="2013" name="Nature">
        <title>Pan genome of the phytoplankton Emiliania underpins its global distribution.</title>
        <authorList>
            <person name="Read B.A."/>
            <person name="Kegel J."/>
            <person name="Klute M.J."/>
            <person name="Kuo A."/>
            <person name="Lefebvre S.C."/>
            <person name="Maumus F."/>
            <person name="Mayer C."/>
            <person name="Miller J."/>
            <person name="Monier A."/>
            <person name="Salamov A."/>
            <person name="Young J."/>
            <person name="Aguilar M."/>
            <person name="Claverie J.M."/>
            <person name="Frickenhaus S."/>
            <person name="Gonzalez K."/>
            <person name="Herman E.K."/>
            <person name="Lin Y.C."/>
            <person name="Napier J."/>
            <person name="Ogata H."/>
            <person name="Sarno A.F."/>
            <person name="Shmutz J."/>
            <person name="Schroeder D."/>
            <person name="de Vargas C."/>
            <person name="Verret F."/>
            <person name="von Dassow P."/>
            <person name="Valentin K."/>
            <person name="Van de Peer Y."/>
            <person name="Wheeler G."/>
            <person name="Dacks J.B."/>
            <person name="Delwiche C.F."/>
            <person name="Dyhrman S.T."/>
            <person name="Glockner G."/>
            <person name="John U."/>
            <person name="Richards T."/>
            <person name="Worden A.Z."/>
            <person name="Zhang X."/>
            <person name="Grigoriev I.V."/>
            <person name="Allen A.E."/>
            <person name="Bidle K."/>
            <person name="Borodovsky M."/>
            <person name="Bowler C."/>
            <person name="Brownlee C."/>
            <person name="Cock J.M."/>
            <person name="Elias M."/>
            <person name="Gladyshev V.N."/>
            <person name="Groth M."/>
            <person name="Guda C."/>
            <person name="Hadaegh A."/>
            <person name="Iglesias-Rodriguez M.D."/>
            <person name="Jenkins J."/>
            <person name="Jones B.M."/>
            <person name="Lawson T."/>
            <person name="Leese F."/>
            <person name="Lindquist E."/>
            <person name="Lobanov A."/>
            <person name="Lomsadze A."/>
            <person name="Malik S.B."/>
            <person name="Marsh M.E."/>
            <person name="Mackinder L."/>
            <person name="Mock T."/>
            <person name="Mueller-Roeber B."/>
            <person name="Pagarete A."/>
            <person name="Parker M."/>
            <person name="Probert I."/>
            <person name="Quesneville H."/>
            <person name="Raines C."/>
            <person name="Rensing S.A."/>
            <person name="Riano-Pachon D.M."/>
            <person name="Richier S."/>
            <person name="Rokitta S."/>
            <person name="Shiraiwa Y."/>
            <person name="Soanes D.M."/>
            <person name="van der Giezen M."/>
            <person name="Wahlund T.M."/>
            <person name="Williams B."/>
            <person name="Wilson W."/>
            <person name="Wolfe G."/>
            <person name="Wurch L.L."/>
        </authorList>
    </citation>
    <scope>NUCLEOTIDE SEQUENCE</scope>
</reference>
<evidence type="ECO:0000256" key="5">
    <source>
        <dbReference type="ARBA" id="ARBA00022777"/>
    </source>
</evidence>
<dbReference type="AlphaFoldDB" id="A0A0D3J5J8"/>
<feature type="binding site" evidence="7">
    <location>
        <position position="32"/>
    </location>
    <ligand>
        <name>ATP</name>
        <dbReference type="ChEBI" id="CHEBI:30616"/>
    </ligand>
</feature>
<dbReference type="PaxDb" id="2903-EOD18783"/>
<dbReference type="InterPro" id="IPR011009">
    <property type="entry name" value="Kinase-like_dom_sf"/>
</dbReference>
<evidence type="ECO:0000256" key="7">
    <source>
        <dbReference type="PROSITE-ProRule" id="PRU10141"/>
    </source>
</evidence>
<dbReference type="EnsemblProtists" id="EOD18783">
    <property type="protein sequence ID" value="EOD18783"/>
    <property type="gene ID" value="EMIHUDRAFT_43598"/>
</dbReference>
<dbReference type="HOGENOM" id="CLU_000288_63_5_1"/>
<evidence type="ECO:0000259" key="9">
    <source>
        <dbReference type="PROSITE" id="PS50011"/>
    </source>
</evidence>
<dbReference type="SUPFAM" id="SSF56112">
    <property type="entry name" value="Protein kinase-like (PK-like)"/>
    <property type="match status" value="1"/>
</dbReference>
<evidence type="ECO:0000313" key="11">
    <source>
        <dbReference type="Proteomes" id="UP000013827"/>
    </source>
</evidence>
<name>A0A0D3J5J8_EMIH1</name>
<evidence type="ECO:0000313" key="10">
    <source>
        <dbReference type="EnsemblProtists" id="EOD18783"/>
    </source>
</evidence>
<dbReference type="GO" id="GO:0005524">
    <property type="term" value="F:ATP binding"/>
    <property type="evidence" value="ECO:0007669"/>
    <property type="project" value="UniProtKB-UniRule"/>
</dbReference>
<evidence type="ECO:0000256" key="1">
    <source>
        <dbReference type="ARBA" id="ARBA00022527"/>
    </source>
</evidence>
<dbReference type="InterPro" id="IPR017441">
    <property type="entry name" value="Protein_kinase_ATP_BS"/>
</dbReference>
<dbReference type="Proteomes" id="UP000013827">
    <property type="component" value="Unassembled WGS sequence"/>
</dbReference>
<dbReference type="Gene3D" id="3.30.200.20">
    <property type="entry name" value="Phosphorylase Kinase, domain 1"/>
    <property type="match status" value="1"/>
</dbReference>
<dbReference type="FunFam" id="1.10.510.10:FF:000048">
    <property type="entry name" value="Protein kinase C"/>
    <property type="match status" value="1"/>
</dbReference>
<accession>A0A0D3J5J8</accession>